<dbReference type="PANTHER" id="PTHR48079:SF6">
    <property type="entry name" value="NAD(P)-BINDING DOMAIN-CONTAINING PROTEIN-RELATED"/>
    <property type="match status" value="1"/>
</dbReference>
<protein>
    <submittedName>
        <fullName evidence="1">Oxidoreductase</fullName>
    </submittedName>
</protein>
<keyword evidence="2" id="KW-1185">Reference proteome</keyword>
<proteinExistence type="predicted"/>
<evidence type="ECO:0000313" key="2">
    <source>
        <dbReference type="Proteomes" id="UP000655366"/>
    </source>
</evidence>
<accession>A0A931CKM6</accession>
<dbReference type="SUPFAM" id="SSF51735">
    <property type="entry name" value="NAD(P)-binding Rossmann-fold domains"/>
    <property type="match status" value="1"/>
</dbReference>
<dbReference type="Gene3D" id="3.40.50.720">
    <property type="entry name" value="NAD(P)-binding Rossmann-like Domain"/>
    <property type="match status" value="1"/>
</dbReference>
<dbReference type="GO" id="GO:0004029">
    <property type="term" value="F:aldehyde dehydrogenase (NAD+) activity"/>
    <property type="evidence" value="ECO:0007669"/>
    <property type="project" value="TreeGrafter"/>
</dbReference>
<dbReference type="AlphaFoldDB" id="A0A931CKM6"/>
<gene>
    <name evidence="1" type="ORF">IV500_13095</name>
</gene>
<sequence>MKVLILGGTAWLGHEVGRRAIKRGHAVTCVARGKSGRVPAGAAFIRADRDEENGLGAVAGISWGAVVDVSRQPGQVRRAVRDLNAVRYVFVSSGSAYADQGPLGQDEDAPLLAPLAADVMETMEDYGQAKAACEQAVLAQFGPRRSMIVRAGLIGGPGDTSGRTGYWPLRFGRPASDDGTVLVPDAPLLPVQIIDVRDLAVWLVHGCEEGLGGVFNAMGETHPFGEHIAVARKVAGHEGPIATAGASWLQRRGVQEWAGPKSLPLWLADSQWQGMNARSNLRAKAAGLKLRPLAETLADTLDWERRAGAGRIRSAGLTMREEAALLAELAALRA</sequence>
<dbReference type="RefSeq" id="WP_196397257.1">
    <property type="nucleotide sequence ID" value="NZ_JADNYM010000016.1"/>
</dbReference>
<reference evidence="1 2" key="1">
    <citation type="submission" date="2020-11" db="EMBL/GenBank/DDBJ databases">
        <title>Arthrobacter antarcticus sp. nov., isolated from Antarctic Soil.</title>
        <authorList>
            <person name="Li J."/>
        </authorList>
    </citation>
    <scope>NUCLEOTIDE SEQUENCE [LARGE SCALE GENOMIC DNA]</scope>
    <source>
        <strain evidence="1 2">Z1-20</strain>
    </source>
</reference>
<dbReference type="PANTHER" id="PTHR48079">
    <property type="entry name" value="PROTEIN YEEZ"/>
    <property type="match status" value="1"/>
</dbReference>
<comment type="caution">
    <text evidence="1">The sequence shown here is derived from an EMBL/GenBank/DDBJ whole genome shotgun (WGS) entry which is preliminary data.</text>
</comment>
<dbReference type="InterPro" id="IPR036291">
    <property type="entry name" value="NAD(P)-bd_dom_sf"/>
</dbReference>
<name>A0A931CKM6_9MICC</name>
<dbReference type="EMBL" id="JADNYM010000016">
    <property type="protein sequence ID" value="MBG0740317.1"/>
    <property type="molecule type" value="Genomic_DNA"/>
</dbReference>
<organism evidence="1 2">
    <name type="scientific">Arthrobacter terrae</name>
    <dbReference type="NCBI Taxonomy" id="2935737"/>
    <lineage>
        <taxon>Bacteria</taxon>
        <taxon>Bacillati</taxon>
        <taxon>Actinomycetota</taxon>
        <taxon>Actinomycetes</taxon>
        <taxon>Micrococcales</taxon>
        <taxon>Micrococcaceae</taxon>
        <taxon>Arthrobacter</taxon>
    </lineage>
</organism>
<dbReference type="InterPro" id="IPR051783">
    <property type="entry name" value="NAD(P)-dependent_oxidoreduct"/>
</dbReference>
<dbReference type="Proteomes" id="UP000655366">
    <property type="component" value="Unassembled WGS sequence"/>
</dbReference>
<evidence type="ECO:0000313" key="1">
    <source>
        <dbReference type="EMBL" id="MBG0740317.1"/>
    </source>
</evidence>
<dbReference type="GO" id="GO:0005737">
    <property type="term" value="C:cytoplasm"/>
    <property type="evidence" value="ECO:0007669"/>
    <property type="project" value="TreeGrafter"/>
</dbReference>